<dbReference type="AlphaFoldDB" id="A0A0K1S5V9"/>
<sequence length="138" mass="16081">MSAKDRFHGAVRKGLEKEGWIITDDPLRIEVGDVEMYVDLGAEQLIAAEKDNEKIAVEIKSFIGKSSISEFHTAIGQFFNYRVALEEKEPKRQLYLAVPLDIYYSFFELRFIQTVVKRFQIYLIIYDPIGEVIVEWKN</sequence>
<dbReference type="EMBL" id="CP011339">
    <property type="protein sequence ID" value="AKV69527.1"/>
    <property type="molecule type" value="Genomic_DNA"/>
</dbReference>
<dbReference type="RefSeq" id="WP_002751648.1">
    <property type="nucleotide sequence ID" value="NZ_CP011339.1"/>
</dbReference>
<dbReference type="InterPro" id="IPR011856">
    <property type="entry name" value="tRNA_endonuc-like_dom_sf"/>
</dbReference>
<dbReference type="GeneID" id="66706399"/>
<evidence type="ECO:0000313" key="2">
    <source>
        <dbReference type="Proteomes" id="UP000068167"/>
    </source>
</evidence>
<organism evidence="1 2">
    <name type="scientific">Microcystis panniformis FACHB-1757</name>
    <dbReference type="NCBI Taxonomy" id="1638788"/>
    <lineage>
        <taxon>Bacteria</taxon>
        <taxon>Bacillati</taxon>
        <taxon>Cyanobacteriota</taxon>
        <taxon>Cyanophyceae</taxon>
        <taxon>Oscillatoriophycideae</taxon>
        <taxon>Chroococcales</taxon>
        <taxon>Microcystaceae</taxon>
        <taxon>Microcystis</taxon>
    </lineage>
</organism>
<protein>
    <submittedName>
        <fullName evidence="1">FdxN element excision controlling factor protein</fullName>
    </submittedName>
</protein>
<dbReference type="Proteomes" id="UP000068167">
    <property type="component" value="Chromosome"/>
</dbReference>
<reference evidence="1 2" key="1">
    <citation type="journal article" date="2016" name="Stand. Genomic Sci.">
        <title>Complete genome sequence and genomic characterization of Microcystis panniformis FACHB 1757 by third-generation sequencing.</title>
        <authorList>
            <person name="Zhang J.Y."/>
            <person name="Guan R."/>
            <person name="Zhang H.J."/>
            <person name="Li H."/>
            <person name="Xiao P."/>
            <person name="Yu G.L."/>
            <person name="Du L."/>
            <person name="Cao D.M."/>
            <person name="Zhu B.C."/>
            <person name="Li R.H."/>
            <person name="Lu Z.H."/>
        </authorList>
    </citation>
    <scope>NUCLEOTIDE SEQUENCE [LARGE SCALE GENOMIC DNA]</scope>
    <source>
        <strain evidence="1 2">FACHB-1757</strain>
    </source>
</reference>
<name>A0A0K1S5V9_9CHRO</name>
<keyword evidence="2" id="KW-1185">Reference proteome</keyword>
<proteinExistence type="predicted"/>
<dbReference type="CDD" id="cd22366">
    <property type="entry name" value="XisH-like"/>
    <property type="match status" value="1"/>
</dbReference>
<evidence type="ECO:0000313" key="1">
    <source>
        <dbReference type="EMBL" id="AKV69527.1"/>
    </source>
</evidence>
<dbReference type="SUPFAM" id="SSF52980">
    <property type="entry name" value="Restriction endonuclease-like"/>
    <property type="match status" value="1"/>
</dbReference>
<dbReference type="KEGG" id="mpk:VL20_4626"/>
<dbReference type="InterPro" id="IPR014919">
    <property type="entry name" value="XisH"/>
</dbReference>
<dbReference type="Gene3D" id="3.40.1350.10">
    <property type="match status" value="1"/>
</dbReference>
<dbReference type="Pfam" id="PF08814">
    <property type="entry name" value="XisH"/>
    <property type="match status" value="1"/>
</dbReference>
<dbReference type="GO" id="GO:0003676">
    <property type="term" value="F:nucleic acid binding"/>
    <property type="evidence" value="ECO:0007669"/>
    <property type="project" value="InterPro"/>
</dbReference>
<gene>
    <name evidence="1" type="ORF">VL20_4626</name>
</gene>
<accession>A0A0K1S5V9</accession>
<dbReference type="InterPro" id="IPR011335">
    <property type="entry name" value="Restrct_endonuc-II-like"/>
</dbReference>
<dbReference type="PATRIC" id="fig|1638788.3.peg.4665"/>